<dbReference type="InterPro" id="IPR020605">
    <property type="entry name" value="Octanoyltransferase_CS"/>
</dbReference>
<dbReference type="GO" id="GO:0005737">
    <property type="term" value="C:cytoplasm"/>
    <property type="evidence" value="ECO:0007669"/>
    <property type="project" value="UniProtKB-SubCell"/>
</dbReference>
<comment type="pathway">
    <text evidence="1 5 6">Protein modification; protein lipoylation via endogenous pathway; protein N(6)-(lipoyl)lysine from octanoyl-[acyl-carrier-protein]: step 1/2.</text>
</comment>
<dbReference type="PIRSF" id="PIRSF016262">
    <property type="entry name" value="LPLase"/>
    <property type="match status" value="1"/>
</dbReference>
<dbReference type="HAMAP" id="MF_00013">
    <property type="entry name" value="LipB"/>
    <property type="match status" value="1"/>
</dbReference>
<keyword evidence="5" id="KW-0963">Cytoplasm</keyword>
<dbReference type="RefSeq" id="WP_261976993.1">
    <property type="nucleotide sequence ID" value="NZ_FNQV01000002.1"/>
</dbReference>
<feature type="active site" description="Acyl-thioester intermediate" evidence="5 7">
    <location>
        <position position="168"/>
    </location>
</feature>
<dbReference type="PROSITE" id="PS51733">
    <property type="entry name" value="BPL_LPL_CATALYTIC"/>
    <property type="match status" value="1"/>
</dbReference>
<dbReference type="NCBIfam" id="TIGR00214">
    <property type="entry name" value="lipB"/>
    <property type="match status" value="1"/>
</dbReference>
<evidence type="ECO:0000259" key="10">
    <source>
        <dbReference type="PROSITE" id="PS51733"/>
    </source>
</evidence>
<comment type="subcellular location">
    <subcellularLocation>
        <location evidence="5">Cytoplasm</location>
    </subcellularLocation>
</comment>
<name>A0A1H3WA63_9ACTO</name>
<accession>A0A1H3WA63</accession>
<sequence length="219" mass="23429">MRVVDLLTTGRRSYGDVDTIQRNLHADLVAGRGEPALVLCELDSVYTAGRRTAPWDRVDPTLDVIDIDRGGRITWHGPGQIVAYPIIRLTTPLDVVAYVRALEAAVLDTLADVGITGDRVAGRSGVWLHEPERKICAIGVRVARGVTLHGIALNVANSLEPYRAIVPCGISDAGVTTMNHELPGSFPPASLPEVAAQLATHLTARLSPLSADPLIKEVV</sequence>
<dbReference type="InterPro" id="IPR000544">
    <property type="entry name" value="Octanoyltransferase"/>
</dbReference>
<evidence type="ECO:0000256" key="5">
    <source>
        <dbReference type="HAMAP-Rule" id="MF_00013"/>
    </source>
</evidence>
<evidence type="ECO:0000313" key="12">
    <source>
        <dbReference type="Proteomes" id="UP000199288"/>
    </source>
</evidence>
<evidence type="ECO:0000256" key="3">
    <source>
        <dbReference type="ARBA" id="ARBA00023315"/>
    </source>
</evidence>
<evidence type="ECO:0000256" key="1">
    <source>
        <dbReference type="ARBA" id="ARBA00004821"/>
    </source>
</evidence>
<feature type="domain" description="BPL/LPL catalytic" evidence="10">
    <location>
        <begin position="31"/>
        <end position="210"/>
    </location>
</feature>
<protein>
    <recommendedName>
        <fullName evidence="5 6">Octanoyltransferase</fullName>
        <ecNumber evidence="5 6">2.3.1.181</ecNumber>
    </recommendedName>
    <alternativeName>
        <fullName evidence="5">Lipoate-protein ligase B</fullName>
    </alternativeName>
    <alternativeName>
        <fullName evidence="5">Lipoyl/octanoyl transferase</fullName>
    </alternativeName>
    <alternativeName>
        <fullName evidence="5">Octanoyl-[acyl-carrier-protein]-protein N-octanoyltransferase</fullName>
    </alternativeName>
</protein>
<dbReference type="InterPro" id="IPR004143">
    <property type="entry name" value="BPL_LPL_catalytic"/>
</dbReference>
<gene>
    <name evidence="5" type="primary">lipB</name>
    <name evidence="11" type="ORF">SAMN02910418_00351</name>
</gene>
<keyword evidence="12" id="KW-1185">Reference proteome</keyword>
<evidence type="ECO:0000256" key="9">
    <source>
        <dbReference type="PIRSR" id="PIRSR016262-3"/>
    </source>
</evidence>
<dbReference type="GO" id="GO:0009249">
    <property type="term" value="P:protein lipoylation"/>
    <property type="evidence" value="ECO:0007669"/>
    <property type="project" value="InterPro"/>
</dbReference>
<evidence type="ECO:0000256" key="8">
    <source>
        <dbReference type="PIRSR" id="PIRSR016262-2"/>
    </source>
</evidence>
<feature type="binding site" evidence="5 8">
    <location>
        <begin position="150"/>
        <end position="152"/>
    </location>
    <ligand>
        <name>substrate</name>
    </ligand>
</feature>
<dbReference type="EMBL" id="FNQV01000002">
    <property type="protein sequence ID" value="SDZ83870.1"/>
    <property type="molecule type" value="Genomic_DNA"/>
</dbReference>
<evidence type="ECO:0000256" key="7">
    <source>
        <dbReference type="PIRSR" id="PIRSR016262-1"/>
    </source>
</evidence>
<reference evidence="12" key="1">
    <citation type="submission" date="2016-10" db="EMBL/GenBank/DDBJ databases">
        <authorList>
            <person name="Varghese N."/>
            <person name="Submissions S."/>
        </authorList>
    </citation>
    <scope>NUCLEOTIDE SEQUENCE [LARGE SCALE GENOMIC DNA]</scope>
    <source>
        <strain evidence="12">KPR-1</strain>
    </source>
</reference>
<keyword evidence="2 5" id="KW-0808">Transferase</keyword>
<dbReference type="GO" id="GO:0033819">
    <property type="term" value="F:lipoyl(octanoyl) transferase activity"/>
    <property type="evidence" value="ECO:0007669"/>
    <property type="project" value="UniProtKB-EC"/>
</dbReference>
<dbReference type="Proteomes" id="UP000199288">
    <property type="component" value="Unassembled WGS sequence"/>
</dbReference>
<dbReference type="Pfam" id="PF21948">
    <property type="entry name" value="LplA-B_cat"/>
    <property type="match status" value="1"/>
</dbReference>
<comment type="catalytic activity">
    <reaction evidence="5 6">
        <text>octanoyl-[ACP] + L-lysyl-[protein] = N(6)-octanoyl-L-lysyl-[protein] + holo-[ACP] + H(+)</text>
        <dbReference type="Rhea" id="RHEA:17665"/>
        <dbReference type="Rhea" id="RHEA-COMP:9636"/>
        <dbReference type="Rhea" id="RHEA-COMP:9685"/>
        <dbReference type="Rhea" id="RHEA-COMP:9752"/>
        <dbReference type="Rhea" id="RHEA-COMP:9928"/>
        <dbReference type="ChEBI" id="CHEBI:15378"/>
        <dbReference type="ChEBI" id="CHEBI:29969"/>
        <dbReference type="ChEBI" id="CHEBI:64479"/>
        <dbReference type="ChEBI" id="CHEBI:78463"/>
        <dbReference type="ChEBI" id="CHEBI:78809"/>
        <dbReference type="EC" id="2.3.1.181"/>
    </reaction>
</comment>
<feature type="site" description="Lowers pKa of active site Cys" evidence="5 9">
    <location>
        <position position="134"/>
    </location>
</feature>
<organism evidence="11 12">
    <name type="scientific">Bowdeniella nasicola</name>
    <dbReference type="NCBI Taxonomy" id="208480"/>
    <lineage>
        <taxon>Bacteria</taxon>
        <taxon>Bacillati</taxon>
        <taxon>Actinomycetota</taxon>
        <taxon>Actinomycetes</taxon>
        <taxon>Actinomycetales</taxon>
        <taxon>Actinomycetaceae</taxon>
        <taxon>Bowdeniella</taxon>
    </lineage>
</organism>
<dbReference type="PANTHER" id="PTHR10993:SF7">
    <property type="entry name" value="LIPOYLTRANSFERASE 2, MITOCHONDRIAL-RELATED"/>
    <property type="match status" value="1"/>
</dbReference>
<keyword evidence="3 5" id="KW-0012">Acyltransferase</keyword>
<dbReference type="UniPathway" id="UPA00538">
    <property type="reaction ID" value="UER00592"/>
</dbReference>
<comment type="similarity">
    <text evidence="5 6">Belongs to the LipB family.</text>
</comment>
<dbReference type="NCBIfam" id="NF010925">
    <property type="entry name" value="PRK14345.1"/>
    <property type="match status" value="1"/>
</dbReference>
<evidence type="ECO:0000256" key="2">
    <source>
        <dbReference type="ARBA" id="ARBA00022679"/>
    </source>
</evidence>
<evidence type="ECO:0000313" key="11">
    <source>
        <dbReference type="EMBL" id="SDZ83870.1"/>
    </source>
</evidence>
<evidence type="ECO:0000256" key="6">
    <source>
        <dbReference type="PIRNR" id="PIRNR016262"/>
    </source>
</evidence>
<dbReference type="PROSITE" id="PS01313">
    <property type="entry name" value="LIPB"/>
    <property type="match status" value="1"/>
</dbReference>
<comment type="miscellaneous">
    <text evidence="5">In the reaction, the free carboxyl group of octanoic acid is attached via an amide linkage to the epsilon-amino group of a specific lysine residue of lipoyl domains of lipoate-dependent enzymes.</text>
</comment>
<proteinExistence type="inferred from homology"/>
<comment type="function">
    <text evidence="4 5 6">Catalyzes the transfer of endogenously produced octanoic acid from octanoyl-acyl-carrier-protein onto the lipoyl domains of lipoate-dependent enzymes. Lipoyl-ACP can also act as a substrate although octanoyl-ACP is likely to be the physiological substrate.</text>
</comment>
<feature type="binding site" evidence="5 8">
    <location>
        <begin position="69"/>
        <end position="76"/>
    </location>
    <ligand>
        <name>substrate</name>
    </ligand>
</feature>
<dbReference type="AlphaFoldDB" id="A0A1H3WA63"/>
<dbReference type="CDD" id="cd16444">
    <property type="entry name" value="LipB"/>
    <property type="match status" value="1"/>
</dbReference>
<evidence type="ECO:0000256" key="4">
    <source>
        <dbReference type="ARBA" id="ARBA00024732"/>
    </source>
</evidence>
<dbReference type="PANTHER" id="PTHR10993">
    <property type="entry name" value="OCTANOYLTRANSFERASE"/>
    <property type="match status" value="1"/>
</dbReference>
<dbReference type="InterPro" id="IPR045864">
    <property type="entry name" value="aa-tRNA-synth_II/BPL/LPL"/>
</dbReference>
<feature type="binding site" evidence="5 8">
    <location>
        <begin position="137"/>
        <end position="139"/>
    </location>
    <ligand>
        <name>substrate</name>
    </ligand>
</feature>
<dbReference type="Gene3D" id="3.30.930.10">
    <property type="entry name" value="Bira Bifunctional Protein, Domain 2"/>
    <property type="match status" value="1"/>
</dbReference>
<dbReference type="EC" id="2.3.1.181" evidence="5 6"/>
<dbReference type="SUPFAM" id="SSF55681">
    <property type="entry name" value="Class II aaRS and biotin synthetases"/>
    <property type="match status" value="1"/>
</dbReference>